<dbReference type="EMBL" id="GBXM01084492">
    <property type="protein sequence ID" value="JAH24085.1"/>
    <property type="molecule type" value="Transcribed_RNA"/>
</dbReference>
<dbReference type="AlphaFoldDB" id="A0A0E9R6H5"/>
<sequence length="48" mass="5655">MVLFIYALRWLYKKKRAIESHFGFMSVSVILRVRPKPRILSISNKSSS</sequence>
<reference evidence="1" key="1">
    <citation type="submission" date="2014-11" db="EMBL/GenBank/DDBJ databases">
        <authorList>
            <person name="Amaro Gonzalez C."/>
        </authorList>
    </citation>
    <scope>NUCLEOTIDE SEQUENCE</scope>
</reference>
<name>A0A0E9R6H5_ANGAN</name>
<accession>A0A0E9R6H5</accession>
<reference evidence="1" key="2">
    <citation type="journal article" date="2015" name="Fish Shellfish Immunol.">
        <title>Early steps in the European eel (Anguilla anguilla)-Vibrio vulnificus interaction in the gills: Role of the RtxA13 toxin.</title>
        <authorList>
            <person name="Callol A."/>
            <person name="Pajuelo D."/>
            <person name="Ebbesson L."/>
            <person name="Teles M."/>
            <person name="MacKenzie S."/>
            <person name="Amaro C."/>
        </authorList>
    </citation>
    <scope>NUCLEOTIDE SEQUENCE</scope>
</reference>
<protein>
    <submittedName>
        <fullName evidence="1">Uncharacterized protein</fullName>
    </submittedName>
</protein>
<evidence type="ECO:0000313" key="1">
    <source>
        <dbReference type="EMBL" id="JAH24085.1"/>
    </source>
</evidence>
<proteinExistence type="predicted"/>
<organism evidence="1">
    <name type="scientific">Anguilla anguilla</name>
    <name type="common">European freshwater eel</name>
    <name type="synonym">Muraena anguilla</name>
    <dbReference type="NCBI Taxonomy" id="7936"/>
    <lineage>
        <taxon>Eukaryota</taxon>
        <taxon>Metazoa</taxon>
        <taxon>Chordata</taxon>
        <taxon>Craniata</taxon>
        <taxon>Vertebrata</taxon>
        <taxon>Euteleostomi</taxon>
        <taxon>Actinopterygii</taxon>
        <taxon>Neopterygii</taxon>
        <taxon>Teleostei</taxon>
        <taxon>Anguilliformes</taxon>
        <taxon>Anguillidae</taxon>
        <taxon>Anguilla</taxon>
    </lineage>
</organism>